<protein>
    <recommendedName>
        <fullName evidence="4">PepSY domain-containing protein</fullName>
    </recommendedName>
</protein>
<dbReference type="RefSeq" id="WP_008861277.1">
    <property type="nucleotide sequence ID" value="NZ_CAXSNY010000005.1"/>
</dbReference>
<dbReference type="HOGENOM" id="CLU_122266_0_0_10"/>
<keyword evidence="1" id="KW-0812">Transmembrane</keyword>
<dbReference type="Proteomes" id="UP000006044">
    <property type="component" value="Unassembled WGS sequence"/>
</dbReference>
<evidence type="ECO:0000313" key="3">
    <source>
        <dbReference type="Proteomes" id="UP000006044"/>
    </source>
</evidence>
<keyword evidence="3" id="KW-1185">Reference proteome</keyword>
<dbReference type="PATRIC" id="fig|742726.3.peg.835"/>
<keyword evidence="1" id="KW-1133">Transmembrane helix</keyword>
<feature type="transmembrane region" description="Helical" evidence="1">
    <location>
        <begin position="21"/>
        <end position="40"/>
    </location>
</feature>
<dbReference type="STRING" id="742726.HMPREF9448_00783"/>
<accession>K0X1J9</accession>
<dbReference type="Pfam" id="PF16357">
    <property type="entry name" value="PepSY_TM_like_2"/>
    <property type="match status" value="1"/>
</dbReference>
<evidence type="ECO:0000313" key="2">
    <source>
        <dbReference type="EMBL" id="EJZ65402.1"/>
    </source>
</evidence>
<evidence type="ECO:0008006" key="4">
    <source>
        <dbReference type="Google" id="ProtNLM"/>
    </source>
</evidence>
<dbReference type="PANTHER" id="PTHR40115:SF1">
    <property type="entry name" value="INNER MEMBRANE PROTEIN WITH PEPSY TM HELIX"/>
    <property type="match status" value="1"/>
</dbReference>
<gene>
    <name evidence="2" type="ORF">HMPREF9448_00783</name>
</gene>
<organism evidence="2 3">
    <name type="scientific">Barnesiella intestinihominis YIT 11860</name>
    <dbReference type="NCBI Taxonomy" id="742726"/>
    <lineage>
        <taxon>Bacteria</taxon>
        <taxon>Pseudomonadati</taxon>
        <taxon>Bacteroidota</taxon>
        <taxon>Bacteroidia</taxon>
        <taxon>Bacteroidales</taxon>
        <taxon>Barnesiellaceae</taxon>
        <taxon>Barnesiella</taxon>
    </lineage>
</organism>
<name>K0X1J9_9BACT</name>
<dbReference type="GeneID" id="77848102"/>
<dbReference type="AlphaFoldDB" id="K0X1J9"/>
<reference evidence="2 3" key="1">
    <citation type="submission" date="2012-08" db="EMBL/GenBank/DDBJ databases">
        <title>The Genome Sequence of Barnesiella intestinihominis YIT 11860.</title>
        <authorList>
            <consortium name="The Broad Institute Genome Sequencing Platform"/>
            <person name="Earl A."/>
            <person name="Ward D."/>
            <person name="Feldgarden M."/>
            <person name="Gevers D."/>
            <person name="Morotomi M."/>
            <person name="Walker B."/>
            <person name="Young S.K."/>
            <person name="Zeng Q."/>
            <person name="Gargeya S."/>
            <person name="Fitzgerald M."/>
            <person name="Haas B."/>
            <person name="Abouelleil A."/>
            <person name="Alvarado L."/>
            <person name="Arachchi H.M."/>
            <person name="Berlin A.M."/>
            <person name="Chapman S.B."/>
            <person name="Goldberg J."/>
            <person name="Griggs A."/>
            <person name="Gujja S."/>
            <person name="Hansen M."/>
            <person name="Howarth C."/>
            <person name="Imamovic A."/>
            <person name="Larimer J."/>
            <person name="McCowen C."/>
            <person name="Montmayeur A."/>
            <person name="Murphy C."/>
            <person name="Neiman D."/>
            <person name="Pearson M."/>
            <person name="Priest M."/>
            <person name="Roberts A."/>
            <person name="Saif S."/>
            <person name="Shea T."/>
            <person name="Sisk P."/>
            <person name="Sykes S."/>
            <person name="Wortman J."/>
            <person name="Nusbaum C."/>
            <person name="Birren B."/>
        </authorList>
    </citation>
    <scope>NUCLEOTIDE SEQUENCE [LARGE SCALE GENOMIC DNA]</scope>
    <source>
        <strain evidence="2 3">YIT 11860</strain>
    </source>
</reference>
<keyword evidence="1" id="KW-0472">Membrane</keyword>
<dbReference type="InterPro" id="IPR032307">
    <property type="entry name" value="PepSY_TM-like_2"/>
</dbReference>
<dbReference type="eggNOG" id="COG3295">
    <property type="taxonomic scope" value="Bacteria"/>
</dbReference>
<dbReference type="PANTHER" id="PTHR40115">
    <property type="entry name" value="INNER MEMBRANE PROTEIN WITH PEPSY TM HELIX"/>
    <property type="match status" value="1"/>
</dbReference>
<dbReference type="OrthoDB" id="9787788at2"/>
<feature type="transmembrane region" description="Helical" evidence="1">
    <location>
        <begin position="171"/>
        <end position="191"/>
    </location>
</feature>
<evidence type="ECO:0000256" key="1">
    <source>
        <dbReference type="SAM" id="Phobius"/>
    </source>
</evidence>
<proteinExistence type="predicted"/>
<feature type="transmembrane region" description="Helical" evidence="1">
    <location>
        <begin position="143"/>
        <end position="164"/>
    </location>
</feature>
<sequence>MSKEKRISGKFRKWCHILHRDLSFFFAGVILIYAFSGIMLNHKRDFNSDYSITQKEYRIAGNFPKAKADFSKAYVLDLLDDLGERNNYTQHYFPKENTMKVFIKGGSSLTVNTETGEAYYESVKKRPILSSLNRLHYNPNRNWTIFSDIFAVSLIVITLTGLVMLKGRKGFWGRGGIEFAAGILIPLAFILL</sequence>
<comment type="caution">
    <text evidence="2">The sequence shown here is derived from an EMBL/GenBank/DDBJ whole genome shotgun (WGS) entry which is preliminary data.</text>
</comment>
<dbReference type="EMBL" id="ADLE01000006">
    <property type="protein sequence ID" value="EJZ65402.1"/>
    <property type="molecule type" value="Genomic_DNA"/>
</dbReference>